<accession>A0A1T5IVY1</accession>
<comment type="subcellular location">
    <subcellularLocation>
        <location evidence="2">Membrane</location>
        <topology evidence="2">Multi-pass membrane protein</topology>
    </subcellularLocation>
</comment>
<dbReference type="Gene3D" id="1.20.120.1760">
    <property type="match status" value="1"/>
</dbReference>
<dbReference type="InterPro" id="IPR048254">
    <property type="entry name" value="CDP_ALCOHOL_P_TRANSF_CS"/>
</dbReference>
<evidence type="ECO:0000313" key="19">
    <source>
        <dbReference type="EMBL" id="SKC43128.1"/>
    </source>
</evidence>
<dbReference type="RefSeq" id="WP_079489473.1">
    <property type="nucleotide sequence ID" value="NZ_FUZT01000001.1"/>
</dbReference>
<dbReference type="EC" id="2.7.8.5" evidence="5 16"/>
<dbReference type="InterPro" id="IPR043130">
    <property type="entry name" value="CDP-OH_PTrfase_TM_dom"/>
</dbReference>
<keyword evidence="14" id="KW-1208">Phospholipid metabolism</keyword>
<dbReference type="GO" id="GO:0016020">
    <property type="term" value="C:membrane"/>
    <property type="evidence" value="ECO:0007669"/>
    <property type="project" value="UniProtKB-SubCell"/>
</dbReference>
<dbReference type="PROSITE" id="PS00379">
    <property type="entry name" value="CDP_ALCOHOL_P_TRANSF"/>
    <property type="match status" value="1"/>
</dbReference>
<evidence type="ECO:0000256" key="8">
    <source>
        <dbReference type="ARBA" id="ARBA00022679"/>
    </source>
</evidence>
<keyword evidence="7" id="KW-0444">Lipid biosynthesis</keyword>
<evidence type="ECO:0000256" key="2">
    <source>
        <dbReference type="ARBA" id="ARBA00004141"/>
    </source>
</evidence>
<evidence type="ECO:0000256" key="10">
    <source>
        <dbReference type="ARBA" id="ARBA00022989"/>
    </source>
</evidence>
<evidence type="ECO:0000256" key="6">
    <source>
        <dbReference type="ARBA" id="ARBA00014944"/>
    </source>
</evidence>
<dbReference type="PANTHER" id="PTHR14269">
    <property type="entry name" value="CDP-DIACYLGLYCEROL--GLYCEROL-3-PHOSPHATE 3-PHOSPHATIDYLTRANSFERASE-RELATED"/>
    <property type="match status" value="1"/>
</dbReference>
<protein>
    <recommendedName>
        <fullName evidence="6 16">CDP-diacylglycerol--glycerol-3-phosphate 3-phosphatidyltransferase</fullName>
        <ecNumber evidence="5 16">2.7.8.5</ecNumber>
    </recommendedName>
</protein>
<evidence type="ECO:0000256" key="7">
    <source>
        <dbReference type="ARBA" id="ARBA00022516"/>
    </source>
</evidence>
<evidence type="ECO:0000256" key="3">
    <source>
        <dbReference type="ARBA" id="ARBA00005042"/>
    </source>
</evidence>
<dbReference type="GO" id="GO:0006655">
    <property type="term" value="P:phosphatidylglycerol biosynthetic process"/>
    <property type="evidence" value="ECO:0007669"/>
    <property type="project" value="UniProtKB-UniPathway"/>
</dbReference>
<evidence type="ECO:0000256" key="15">
    <source>
        <dbReference type="ARBA" id="ARBA00048586"/>
    </source>
</evidence>
<keyword evidence="9 18" id="KW-0812">Transmembrane</keyword>
<evidence type="ECO:0000256" key="1">
    <source>
        <dbReference type="ARBA" id="ARBA00003973"/>
    </source>
</evidence>
<keyword evidence="10 18" id="KW-1133">Transmembrane helix</keyword>
<dbReference type="InterPro" id="IPR000462">
    <property type="entry name" value="CDP-OH_P_trans"/>
</dbReference>
<organism evidence="19 20">
    <name type="scientific">Maledivibacter halophilus</name>
    <dbReference type="NCBI Taxonomy" id="36842"/>
    <lineage>
        <taxon>Bacteria</taxon>
        <taxon>Bacillati</taxon>
        <taxon>Bacillota</taxon>
        <taxon>Clostridia</taxon>
        <taxon>Peptostreptococcales</taxon>
        <taxon>Caminicellaceae</taxon>
        <taxon>Maledivibacter</taxon>
    </lineage>
</organism>
<comment type="catalytic activity">
    <reaction evidence="15">
        <text>a CDP-1,2-diacyl-sn-glycerol + sn-glycerol 3-phosphate = a 1,2-diacyl-sn-glycero-3-phospho-(1'-sn-glycero-3'-phosphate) + CMP + H(+)</text>
        <dbReference type="Rhea" id="RHEA:12593"/>
        <dbReference type="ChEBI" id="CHEBI:15378"/>
        <dbReference type="ChEBI" id="CHEBI:57597"/>
        <dbReference type="ChEBI" id="CHEBI:58332"/>
        <dbReference type="ChEBI" id="CHEBI:60110"/>
        <dbReference type="ChEBI" id="CHEBI:60377"/>
        <dbReference type="EC" id="2.7.8.5"/>
    </reaction>
</comment>
<dbReference type="OrthoDB" id="9796672at2"/>
<dbReference type="Pfam" id="PF01066">
    <property type="entry name" value="CDP-OH_P_transf"/>
    <property type="match status" value="1"/>
</dbReference>
<comment type="similarity">
    <text evidence="4 17">Belongs to the CDP-alcohol phosphatidyltransferase class-I family.</text>
</comment>
<dbReference type="UniPathway" id="UPA00084">
    <property type="reaction ID" value="UER00503"/>
</dbReference>
<dbReference type="NCBIfam" id="TIGR00560">
    <property type="entry name" value="pgsA"/>
    <property type="match status" value="1"/>
</dbReference>
<keyword evidence="11" id="KW-0443">Lipid metabolism</keyword>
<evidence type="ECO:0000256" key="11">
    <source>
        <dbReference type="ARBA" id="ARBA00023098"/>
    </source>
</evidence>
<dbReference type="PIRSF" id="PIRSF000847">
    <property type="entry name" value="Phos_ph_gly_syn"/>
    <property type="match status" value="1"/>
</dbReference>
<dbReference type="AlphaFoldDB" id="A0A1T5IVY1"/>
<evidence type="ECO:0000256" key="14">
    <source>
        <dbReference type="ARBA" id="ARBA00023264"/>
    </source>
</evidence>
<dbReference type="InterPro" id="IPR050324">
    <property type="entry name" value="CDP-alcohol_PTase-I"/>
</dbReference>
<dbReference type="GO" id="GO:0008444">
    <property type="term" value="F:CDP-diacylglycerol-glycerol-3-phosphate 3-phosphatidyltransferase activity"/>
    <property type="evidence" value="ECO:0007669"/>
    <property type="project" value="UniProtKB-UniRule"/>
</dbReference>
<evidence type="ECO:0000256" key="18">
    <source>
        <dbReference type="SAM" id="Phobius"/>
    </source>
</evidence>
<evidence type="ECO:0000256" key="9">
    <source>
        <dbReference type="ARBA" id="ARBA00022692"/>
    </source>
</evidence>
<sequence length="175" mass="20121">MNLPNILTTIRFLLVPLFIYVFFSEAKESIIYATYIFILAGVTDVLDGYFARKYNLITKWGQAMDPLADKLMLITVLICFTIKNYLPILVIMIVGLKEILMILGGIFLYYKKDKIVIPANKFGKIATVSFYIAILYMAFKLPYSIIPISLAIIFALFALIKYILQFKELKQNTFI</sequence>
<evidence type="ECO:0000256" key="4">
    <source>
        <dbReference type="ARBA" id="ARBA00010441"/>
    </source>
</evidence>
<comment type="function">
    <text evidence="1">This protein catalyzes the committed step to the synthesis of the acidic phospholipids.</text>
</comment>
<evidence type="ECO:0000256" key="16">
    <source>
        <dbReference type="NCBIfam" id="TIGR00560"/>
    </source>
</evidence>
<keyword evidence="13" id="KW-0594">Phospholipid biosynthesis</keyword>
<evidence type="ECO:0000256" key="12">
    <source>
        <dbReference type="ARBA" id="ARBA00023136"/>
    </source>
</evidence>
<evidence type="ECO:0000256" key="17">
    <source>
        <dbReference type="RuleBase" id="RU003750"/>
    </source>
</evidence>
<comment type="pathway">
    <text evidence="3">Phospholipid metabolism; phosphatidylglycerol biosynthesis; phosphatidylglycerol from CDP-diacylglycerol: step 1/2.</text>
</comment>
<dbReference type="EMBL" id="FUZT01000001">
    <property type="protein sequence ID" value="SKC43128.1"/>
    <property type="molecule type" value="Genomic_DNA"/>
</dbReference>
<evidence type="ECO:0000256" key="13">
    <source>
        <dbReference type="ARBA" id="ARBA00023209"/>
    </source>
</evidence>
<keyword evidence="20" id="KW-1185">Reference proteome</keyword>
<reference evidence="19 20" key="1">
    <citation type="submission" date="2017-02" db="EMBL/GenBank/DDBJ databases">
        <authorList>
            <person name="Peterson S.W."/>
        </authorList>
    </citation>
    <scope>NUCLEOTIDE SEQUENCE [LARGE SCALE GENOMIC DNA]</scope>
    <source>
        <strain evidence="19 20">M1</strain>
    </source>
</reference>
<feature type="transmembrane region" description="Helical" evidence="18">
    <location>
        <begin position="85"/>
        <end position="110"/>
    </location>
</feature>
<proteinExistence type="inferred from homology"/>
<feature type="transmembrane region" description="Helical" evidence="18">
    <location>
        <begin position="122"/>
        <end position="139"/>
    </location>
</feature>
<dbReference type="InterPro" id="IPR004570">
    <property type="entry name" value="Phosphatidylglycerol_P_synth"/>
</dbReference>
<dbReference type="PANTHER" id="PTHR14269:SF62">
    <property type="entry name" value="CDP-DIACYLGLYCEROL--GLYCEROL-3-PHOSPHATE 3-PHOSPHATIDYLTRANSFERASE 1, CHLOROPLASTIC"/>
    <property type="match status" value="1"/>
</dbReference>
<dbReference type="Proteomes" id="UP000190285">
    <property type="component" value="Unassembled WGS sequence"/>
</dbReference>
<keyword evidence="8 17" id="KW-0808">Transferase</keyword>
<feature type="transmembrane region" description="Helical" evidence="18">
    <location>
        <begin position="30"/>
        <end position="51"/>
    </location>
</feature>
<keyword evidence="12 18" id="KW-0472">Membrane</keyword>
<feature type="transmembrane region" description="Helical" evidence="18">
    <location>
        <begin position="145"/>
        <end position="164"/>
    </location>
</feature>
<gene>
    <name evidence="19" type="ORF">SAMN02194393_00787</name>
</gene>
<dbReference type="STRING" id="36842.SAMN02194393_00787"/>
<evidence type="ECO:0000256" key="5">
    <source>
        <dbReference type="ARBA" id="ARBA00013170"/>
    </source>
</evidence>
<evidence type="ECO:0000313" key="20">
    <source>
        <dbReference type="Proteomes" id="UP000190285"/>
    </source>
</evidence>
<feature type="transmembrane region" description="Helical" evidence="18">
    <location>
        <begin position="6"/>
        <end position="23"/>
    </location>
</feature>
<name>A0A1T5IVY1_9FIRM</name>